<dbReference type="CDD" id="cd13585">
    <property type="entry name" value="PBP2_TMBP_like"/>
    <property type="match status" value="1"/>
</dbReference>
<dbReference type="Pfam" id="PF01547">
    <property type="entry name" value="SBP_bac_1"/>
    <property type="match status" value="1"/>
</dbReference>
<dbReference type="Gene3D" id="3.40.190.10">
    <property type="entry name" value="Periplasmic binding protein-like II"/>
    <property type="match status" value="1"/>
</dbReference>
<evidence type="ECO:0000256" key="3">
    <source>
        <dbReference type="ARBA" id="ARBA00022448"/>
    </source>
</evidence>
<proteinExistence type="inferred from homology"/>
<dbReference type="InterPro" id="IPR050490">
    <property type="entry name" value="Bact_solute-bd_prot1"/>
</dbReference>
<evidence type="ECO:0000256" key="4">
    <source>
        <dbReference type="ARBA" id="ARBA00022729"/>
    </source>
</evidence>
<dbReference type="AlphaFoldDB" id="A0A099W6T8"/>
<dbReference type="GO" id="GO:0030313">
    <property type="term" value="C:cell envelope"/>
    <property type="evidence" value="ECO:0007669"/>
    <property type="project" value="UniProtKB-SubCell"/>
</dbReference>
<dbReference type="EMBL" id="JNFA01000025">
    <property type="protein sequence ID" value="KGL39840.1"/>
    <property type="molecule type" value="Genomic_DNA"/>
</dbReference>
<keyword evidence="4" id="KW-0732">Signal</keyword>
<comment type="caution">
    <text evidence="5">The sequence shown here is derived from an EMBL/GenBank/DDBJ whole genome shotgun (WGS) entry which is preliminary data.</text>
</comment>
<comment type="subcellular location">
    <subcellularLocation>
        <location evidence="1">Cell envelope</location>
    </subcellularLocation>
</comment>
<evidence type="ECO:0000256" key="2">
    <source>
        <dbReference type="ARBA" id="ARBA00008520"/>
    </source>
</evidence>
<reference evidence="5 6" key="1">
    <citation type="submission" date="2014-05" db="EMBL/GenBank/DDBJ databases">
        <title>Novel Listeriaceae from food processing environments.</title>
        <authorList>
            <person name="den Bakker H.C."/>
        </authorList>
    </citation>
    <scope>NUCLEOTIDE SEQUENCE [LARGE SCALE GENOMIC DNA]</scope>
    <source>
        <strain evidence="5 6">FSL A5-0281</strain>
    </source>
</reference>
<dbReference type="SUPFAM" id="SSF53850">
    <property type="entry name" value="Periplasmic binding protein-like II"/>
    <property type="match status" value="1"/>
</dbReference>
<protein>
    <submittedName>
        <fullName evidence="5">Uncharacterized protein</fullName>
    </submittedName>
</protein>
<dbReference type="OrthoDB" id="9782846at2"/>
<dbReference type="PANTHER" id="PTHR43649">
    <property type="entry name" value="ARABINOSE-BINDING PROTEIN-RELATED"/>
    <property type="match status" value="1"/>
</dbReference>
<dbReference type="RefSeq" id="WP_036087059.1">
    <property type="nucleotide sequence ID" value="NZ_CBCSHQ010000021.1"/>
</dbReference>
<evidence type="ECO:0000313" key="6">
    <source>
        <dbReference type="Proteomes" id="UP000029844"/>
    </source>
</evidence>
<keyword evidence="3" id="KW-0813">Transport</keyword>
<accession>A0A099W6T8</accession>
<dbReference type="Proteomes" id="UP000029844">
    <property type="component" value="Unassembled WGS sequence"/>
</dbReference>
<evidence type="ECO:0000313" key="5">
    <source>
        <dbReference type="EMBL" id="KGL39840.1"/>
    </source>
</evidence>
<evidence type="ECO:0000256" key="1">
    <source>
        <dbReference type="ARBA" id="ARBA00004196"/>
    </source>
</evidence>
<comment type="similarity">
    <text evidence="2">Belongs to the bacterial solute-binding protein 1 family.</text>
</comment>
<sequence length="422" mass="46563">MKTRRTRILAIFFTILLAVGLAGCGSSGSDKASSSGKNEITLALWDANQKPAMEEMSKAFMKENPDIKVNVELTPWDQYWTKLQAAATGGNMADVFWMSPEQIFTYAQGDALLDLNDKIKADKFDMTKYPENLVDALKVDDKQLAIPKDNSTVALWYNKDLFDKAGVSYPDDTWTWDTWMDAAKKLTDKKAGVYGMLAPNNGQNFIYNLIYQNGSDFFTEDGKKSLYDSPKTIEAVEYGTEFIKKGYSPSIADFSNTTPDQYFESGKAAMVTAGSWMNSEYLSIDGLNVGVAPMPKKADHGTISAGMGYSIAAKTKNPDAAWKFVQYMGGKDANLIQSKSGAAISAYDGTQQPYVDKFPTIDAQVFVDAAKYGHSSYMVPSRADWLSMEEDMMINIFSGQISAKKGCTELAKQINDVIANQK</sequence>
<dbReference type="STRING" id="1552123.EP57_12320"/>
<dbReference type="PROSITE" id="PS51257">
    <property type="entry name" value="PROKAR_LIPOPROTEIN"/>
    <property type="match status" value="1"/>
</dbReference>
<name>A0A099W6T8_9LIST</name>
<dbReference type="GeneID" id="58718138"/>
<dbReference type="PANTHER" id="PTHR43649:SF31">
    <property type="entry name" value="SN-GLYCEROL-3-PHOSPHATE-BINDING PERIPLASMIC PROTEIN UGPB"/>
    <property type="match status" value="1"/>
</dbReference>
<organism evidence="5 6">
    <name type="scientific">Listeria booriae</name>
    <dbReference type="NCBI Taxonomy" id="1552123"/>
    <lineage>
        <taxon>Bacteria</taxon>
        <taxon>Bacillati</taxon>
        <taxon>Bacillota</taxon>
        <taxon>Bacilli</taxon>
        <taxon>Bacillales</taxon>
        <taxon>Listeriaceae</taxon>
        <taxon>Listeria</taxon>
    </lineage>
</organism>
<gene>
    <name evidence="5" type="ORF">EP57_12320</name>
</gene>
<dbReference type="InterPro" id="IPR006059">
    <property type="entry name" value="SBP"/>
</dbReference>
<keyword evidence="6" id="KW-1185">Reference proteome</keyword>
<dbReference type="eggNOG" id="COG1653">
    <property type="taxonomic scope" value="Bacteria"/>
</dbReference>